<dbReference type="InterPro" id="IPR007419">
    <property type="entry name" value="BFD-like_2Fe2S-bd_dom"/>
</dbReference>
<accession>A0A840P3R7</accession>
<sequence length="465" mass="47921">MNGYDLAVVGGGPAGLAGAAAAARAGLSVVLLDSGARLGGQYFRHPAEGFHAARPGALHHGFGRFLRLAADVTARADVRLNHRVWSVERGADGVVVRCLAGDREERPVTVTARRLLIATGAYDRSLPFPGWDLPGVLTAGGAQALLKGDLVAAGRRIVVAGTGPFLLPVGAGLAAAGADVLGVYEANPLAAIALRARPLPGKVAEAAAYGLALLRHRVPFRGGVAVVAAHGERELTGVTLAQVDANWRPLRTRTVACDTLAVGYGFVPQLDLPVQLGCATGPGADGGPVVTVDAGMRTSVPGVYAAGESTGIGGAELAELEGLIAGRAVAADLGRRVAPAPALPRRRDRLAAFAAALQRAYPVRDGWHSWLRPGTIVCRCEEVPYSRVAEARRLGARDARAIKLLARPGMGWCQGRVCGHAIASLAGEPPAPPRRPIAQPVRLGDLAAPPDSGTEPGQAPPKEIR</sequence>
<comment type="caution">
    <text evidence="5">The sequence shown here is derived from an EMBL/GenBank/DDBJ whole genome shotgun (WGS) entry which is preliminary data.</text>
</comment>
<gene>
    <name evidence="5" type="ORF">HNP84_005688</name>
</gene>
<dbReference type="InterPro" id="IPR036188">
    <property type="entry name" value="FAD/NAD-bd_sf"/>
</dbReference>
<dbReference type="CDD" id="cd19946">
    <property type="entry name" value="GlpA-like_Fer2_BFD-like"/>
    <property type="match status" value="1"/>
</dbReference>
<dbReference type="RefSeq" id="WP_185052856.1">
    <property type="nucleotide sequence ID" value="NZ_BAABIX010000024.1"/>
</dbReference>
<reference evidence="5 6" key="1">
    <citation type="submission" date="2020-08" db="EMBL/GenBank/DDBJ databases">
        <title>Genomic Encyclopedia of Type Strains, Phase IV (KMG-IV): sequencing the most valuable type-strain genomes for metagenomic binning, comparative biology and taxonomic classification.</title>
        <authorList>
            <person name="Goeker M."/>
        </authorList>
    </citation>
    <scope>NUCLEOTIDE SEQUENCE [LARGE SCALE GENOMIC DNA]</scope>
    <source>
        <strain evidence="5 6">DSM 45615</strain>
    </source>
</reference>
<dbReference type="Proteomes" id="UP000578449">
    <property type="component" value="Unassembled WGS sequence"/>
</dbReference>
<dbReference type="PRINTS" id="PR00368">
    <property type="entry name" value="FADPNR"/>
</dbReference>
<protein>
    <submittedName>
        <fullName evidence="5">NADPH-dependent 2,4-dienoyl-CoA reductase/sulfur reductase-like enzyme</fullName>
    </submittedName>
</protein>
<dbReference type="PIRSF" id="PIRSF037495">
    <property type="entry name" value="Opine_OX_OoxA/HcnB"/>
    <property type="match status" value="1"/>
</dbReference>
<dbReference type="SUPFAM" id="SSF51905">
    <property type="entry name" value="FAD/NAD(P)-binding domain"/>
    <property type="match status" value="1"/>
</dbReference>
<keyword evidence="1" id="KW-0560">Oxidoreductase</keyword>
<name>A0A840P3R7_9ACTN</name>
<evidence type="ECO:0000313" key="6">
    <source>
        <dbReference type="Proteomes" id="UP000578449"/>
    </source>
</evidence>
<evidence type="ECO:0000256" key="1">
    <source>
        <dbReference type="ARBA" id="ARBA00023002"/>
    </source>
</evidence>
<dbReference type="PANTHER" id="PTHR42949:SF3">
    <property type="entry name" value="ANAEROBIC GLYCEROL-3-PHOSPHATE DEHYDROGENASE SUBUNIT B"/>
    <property type="match status" value="1"/>
</dbReference>
<evidence type="ECO:0000259" key="4">
    <source>
        <dbReference type="Pfam" id="PF07992"/>
    </source>
</evidence>
<dbReference type="PRINTS" id="PR00411">
    <property type="entry name" value="PNDRDTASEI"/>
</dbReference>
<dbReference type="GO" id="GO:0016491">
    <property type="term" value="F:oxidoreductase activity"/>
    <property type="evidence" value="ECO:0007669"/>
    <property type="project" value="UniProtKB-KW"/>
</dbReference>
<organism evidence="5 6">
    <name type="scientific">Thermocatellispora tengchongensis</name>
    <dbReference type="NCBI Taxonomy" id="1073253"/>
    <lineage>
        <taxon>Bacteria</taxon>
        <taxon>Bacillati</taxon>
        <taxon>Actinomycetota</taxon>
        <taxon>Actinomycetes</taxon>
        <taxon>Streptosporangiales</taxon>
        <taxon>Streptosporangiaceae</taxon>
        <taxon>Thermocatellispora</taxon>
    </lineage>
</organism>
<keyword evidence="6" id="KW-1185">Reference proteome</keyword>
<proteinExistence type="predicted"/>
<dbReference type="InterPro" id="IPR017224">
    <property type="entry name" value="Opine_Oxase_asu/HCN_bsu"/>
</dbReference>
<evidence type="ECO:0000256" key="2">
    <source>
        <dbReference type="SAM" id="MobiDB-lite"/>
    </source>
</evidence>
<dbReference type="EMBL" id="JACHGN010000012">
    <property type="protein sequence ID" value="MBB5135944.1"/>
    <property type="molecule type" value="Genomic_DNA"/>
</dbReference>
<dbReference type="Gene3D" id="1.10.10.1100">
    <property type="entry name" value="BFD-like [2Fe-2S]-binding domain"/>
    <property type="match status" value="1"/>
</dbReference>
<evidence type="ECO:0000313" key="5">
    <source>
        <dbReference type="EMBL" id="MBB5135944.1"/>
    </source>
</evidence>
<feature type="domain" description="BFD-like [2Fe-2S]-binding" evidence="3">
    <location>
        <begin position="376"/>
        <end position="425"/>
    </location>
</feature>
<dbReference type="InterPro" id="IPR051691">
    <property type="entry name" value="Metab_Enz_Cyan_OpOx_G3PDH"/>
</dbReference>
<feature type="region of interest" description="Disordered" evidence="2">
    <location>
        <begin position="427"/>
        <end position="465"/>
    </location>
</feature>
<dbReference type="PANTHER" id="PTHR42949">
    <property type="entry name" value="ANAEROBIC GLYCEROL-3-PHOSPHATE DEHYDROGENASE SUBUNIT B"/>
    <property type="match status" value="1"/>
</dbReference>
<dbReference type="Pfam" id="PF07992">
    <property type="entry name" value="Pyr_redox_2"/>
    <property type="match status" value="1"/>
</dbReference>
<dbReference type="AlphaFoldDB" id="A0A840P3R7"/>
<feature type="domain" description="FAD/NAD(P)-binding" evidence="4">
    <location>
        <begin position="4"/>
        <end position="312"/>
    </location>
</feature>
<dbReference type="Gene3D" id="3.50.50.60">
    <property type="entry name" value="FAD/NAD(P)-binding domain"/>
    <property type="match status" value="2"/>
</dbReference>
<dbReference type="Pfam" id="PF04324">
    <property type="entry name" value="Fer2_BFD"/>
    <property type="match status" value="1"/>
</dbReference>
<dbReference type="InterPro" id="IPR023753">
    <property type="entry name" value="FAD/NAD-binding_dom"/>
</dbReference>
<dbReference type="InterPro" id="IPR041854">
    <property type="entry name" value="BFD-like_2Fe2S-bd_dom_sf"/>
</dbReference>
<evidence type="ECO:0000259" key="3">
    <source>
        <dbReference type="Pfam" id="PF04324"/>
    </source>
</evidence>